<dbReference type="AlphaFoldDB" id="A0A2M7VLE2"/>
<evidence type="ECO:0000313" key="1">
    <source>
        <dbReference type="EMBL" id="PJA02566.1"/>
    </source>
</evidence>
<evidence type="ECO:0000313" key="2">
    <source>
        <dbReference type="Proteomes" id="UP000231469"/>
    </source>
</evidence>
<dbReference type="EMBL" id="PFPS01000004">
    <property type="protein sequence ID" value="PJA02566.1"/>
    <property type="molecule type" value="Genomic_DNA"/>
</dbReference>
<reference evidence="2" key="1">
    <citation type="submission" date="2017-09" db="EMBL/GenBank/DDBJ databases">
        <title>Depth-based differentiation of microbial function through sediment-hosted aquifers and enrichment of novel symbionts in the deep terrestrial subsurface.</title>
        <authorList>
            <person name="Probst A.J."/>
            <person name="Ladd B."/>
            <person name="Jarett J.K."/>
            <person name="Geller-Mcgrath D.E."/>
            <person name="Sieber C.M.K."/>
            <person name="Emerson J.B."/>
            <person name="Anantharaman K."/>
            <person name="Thomas B.C."/>
            <person name="Malmstrom R."/>
            <person name="Stieglmeier M."/>
            <person name="Klingl A."/>
            <person name="Woyke T."/>
            <person name="Ryan C.M."/>
            <person name="Banfield J.F."/>
        </authorList>
    </citation>
    <scope>NUCLEOTIDE SEQUENCE [LARGE SCALE GENOMIC DNA]</scope>
</reference>
<organism evidence="1 2">
    <name type="scientific">bacterium (Candidatus Gribaldobacteria) CG_4_10_14_0_2_um_filter_36_18</name>
    <dbReference type="NCBI Taxonomy" id="2014264"/>
    <lineage>
        <taxon>Bacteria</taxon>
        <taxon>Candidatus Gribaldobacteria</taxon>
    </lineage>
</organism>
<sequence length="76" mass="9026">MEKELLKSINKRLEVIIVLLLHLRLQKPERPRLREQIKVLDDLGVEPKDIANILGRSNNFIYKELSELRKPRKAKK</sequence>
<name>A0A2M7VLE2_9BACT</name>
<dbReference type="Proteomes" id="UP000231469">
    <property type="component" value="Unassembled WGS sequence"/>
</dbReference>
<gene>
    <name evidence="1" type="ORF">COX73_00070</name>
</gene>
<protein>
    <submittedName>
        <fullName evidence="1">Uncharacterized protein</fullName>
    </submittedName>
</protein>
<proteinExistence type="predicted"/>
<comment type="caution">
    <text evidence="1">The sequence shown here is derived from an EMBL/GenBank/DDBJ whole genome shotgun (WGS) entry which is preliminary data.</text>
</comment>
<accession>A0A2M7VLE2</accession>